<evidence type="ECO:0000256" key="3">
    <source>
        <dbReference type="ARBA" id="ARBA00011738"/>
    </source>
</evidence>
<evidence type="ECO:0000256" key="18">
    <source>
        <dbReference type="PIRSR" id="PIRSR604439-4"/>
    </source>
</evidence>
<evidence type="ECO:0000256" key="17">
    <source>
        <dbReference type="PIRSR" id="PIRSR604439-3"/>
    </source>
</evidence>
<comment type="function">
    <text evidence="14">Catalyzes the oxidative decarboxylation of isocitrate to 2-oxoglutarate and carbon dioxide with the concomitant reduction of NADP(+).</text>
</comment>
<dbReference type="PROSITE" id="PS00470">
    <property type="entry name" value="IDH_IMDH"/>
    <property type="match status" value="1"/>
</dbReference>
<evidence type="ECO:0000313" key="24">
    <source>
        <dbReference type="Proteomes" id="UP000180057"/>
    </source>
</evidence>
<dbReference type="GO" id="GO:0006099">
    <property type="term" value="P:tricarboxylic acid cycle"/>
    <property type="evidence" value="ECO:0007669"/>
    <property type="project" value="UniProtKB-UniRule"/>
</dbReference>
<evidence type="ECO:0000256" key="10">
    <source>
        <dbReference type="ARBA" id="ARBA00022857"/>
    </source>
</evidence>
<accession>A0A1S2M4P0</accession>
<dbReference type="GO" id="GO:0004450">
    <property type="term" value="F:isocitrate dehydrogenase (NADP+) activity"/>
    <property type="evidence" value="ECO:0007669"/>
    <property type="project" value="UniProtKB-UniRule"/>
</dbReference>
<dbReference type="OrthoDB" id="9806254at2"/>
<feature type="site" description="Critical for catalysis" evidence="18">
    <location>
        <position position="151"/>
    </location>
</feature>
<feature type="modified residue" description="N6-acetyllysine" evidence="19">
    <location>
        <position position="133"/>
    </location>
</feature>
<evidence type="ECO:0000313" key="22">
    <source>
        <dbReference type="EMBL" id="OIJ18273.1"/>
    </source>
</evidence>
<feature type="binding site" evidence="15">
    <location>
        <position position="144"/>
    </location>
    <ligand>
        <name>D-threo-isocitrate</name>
        <dbReference type="ChEBI" id="CHEBI:15562"/>
    </ligand>
</feature>
<proteinExistence type="inferred from homology"/>
<comment type="cofactor">
    <cofactor evidence="17">
        <name>Mg(2+)</name>
        <dbReference type="ChEBI" id="CHEBI:18420"/>
    </cofactor>
    <cofactor evidence="17">
        <name>Mn(2+)</name>
        <dbReference type="ChEBI" id="CHEBI:29035"/>
    </cofactor>
    <text evidence="17">Binds 1 Mg(2+) or Mn(2+) ion per subunit.</text>
</comment>
<dbReference type="SMART" id="SM01329">
    <property type="entry name" value="Iso_dh"/>
    <property type="match status" value="1"/>
</dbReference>
<comment type="similarity">
    <text evidence="2">Belongs to the isocitrate and isopropylmalate dehydrogenases family.</text>
</comment>
<sequence length="423" mass="46416">MSKGEKITVQGGVLNVPNNPVIPYIEGDGIGPDIWAAASRVLDAAVEKAYNGEKKIVWKEILAGEKAYEQTGNWLPEETLEAVREYIIAIKGPLTTPIGGGIRSLNVALRQELDLYTCLRPVRYFNGVPSPVKRPEDTNMAIFRENSEDIYAGIEWQAGSEEVQKVIKFFREEMGVSKIRFPETSGIGIKPVSEEGTARLVRAAIEYAIKEGRKSVTLVHKGNIMKFTEGAFKNWGYELAEKEYADKVFTWAQYDKLVEKEGQEAANKAQAEAEAAGKIIIKDTIADIFLQQILTRPKEFDVVATMNLNGDYISDALAAQVGGIGIAPGANINYETGHAIFEATHGTAPKYAGLDKVNPSSVLLSGELMLRHLGWNEAADLIMASMDKTIGEKVVTYDFARLMDGATEVKCSEFANALISNMK</sequence>
<keyword evidence="9 17" id="KW-0460">Magnesium</keyword>
<name>A0A1S2M4P0_9BACI</name>
<gene>
    <name evidence="23" type="ORF">BKP45_11865</name>
    <name evidence="22" type="ORF">BKP45_17580</name>
</gene>
<evidence type="ECO:0000256" key="16">
    <source>
        <dbReference type="PIRSR" id="PIRSR604439-2"/>
    </source>
</evidence>
<evidence type="ECO:0000256" key="9">
    <source>
        <dbReference type="ARBA" id="ARBA00022842"/>
    </source>
</evidence>
<keyword evidence="6 20" id="KW-0329">Glyoxylate bypass</keyword>
<dbReference type="GO" id="GO:0006097">
    <property type="term" value="P:glyoxylate cycle"/>
    <property type="evidence" value="ECO:0007669"/>
    <property type="project" value="UniProtKB-KW"/>
</dbReference>
<dbReference type="AlphaFoldDB" id="A0A1S2M4P0"/>
<evidence type="ECO:0000256" key="20">
    <source>
        <dbReference type="RuleBase" id="RU004446"/>
    </source>
</evidence>
<dbReference type="GO" id="GO:0000287">
    <property type="term" value="F:magnesium ion binding"/>
    <property type="evidence" value="ECO:0007669"/>
    <property type="project" value="InterPro"/>
</dbReference>
<evidence type="ECO:0000256" key="15">
    <source>
        <dbReference type="PIRSR" id="PIRSR604439-1"/>
    </source>
</evidence>
<feature type="binding site" evidence="15">
    <location>
        <position position="120"/>
    </location>
    <ligand>
        <name>D-threo-isocitrate</name>
        <dbReference type="ChEBI" id="CHEBI:15562"/>
    </ligand>
</feature>
<feature type="binding site" evidence="16">
    <location>
        <position position="397"/>
    </location>
    <ligand>
        <name>NADP(+)</name>
        <dbReference type="ChEBI" id="CHEBI:58349"/>
    </ligand>
</feature>
<comment type="subunit">
    <text evidence="3">Homodimer.</text>
</comment>
<keyword evidence="10 16" id="KW-0521">NADP</keyword>
<dbReference type="NCBIfam" id="TIGR00183">
    <property type="entry name" value="prok_nadp_idh"/>
    <property type="match status" value="1"/>
</dbReference>
<organism evidence="23 24">
    <name type="scientific">Anaerobacillus alkalidiazotrophicus</name>
    <dbReference type="NCBI Taxonomy" id="472963"/>
    <lineage>
        <taxon>Bacteria</taxon>
        <taxon>Bacillati</taxon>
        <taxon>Bacillota</taxon>
        <taxon>Bacilli</taxon>
        <taxon>Bacillales</taxon>
        <taxon>Bacillaceae</taxon>
        <taxon>Anaerobacillus</taxon>
    </lineage>
</organism>
<feature type="modified residue" description="N6-succinyllysine" evidence="19">
    <location>
        <position position="233"/>
    </location>
</feature>
<dbReference type="EMBL" id="MLQS01000017">
    <property type="protein sequence ID" value="OIJ19752.1"/>
    <property type="molecule type" value="Genomic_DNA"/>
</dbReference>
<feature type="binding site" evidence="15">
    <location>
        <position position="104"/>
    </location>
    <ligand>
        <name>D-threo-isocitrate</name>
        <dbReference type="ChEBI" id="CHEBI:15562"/>
    </ligand>
</feature>
<evidence type="ECO:0000256" key="8">
    <source>
        <dbReference type="ARBA" id="ARBA00022723"/>
    </source>
</evidence>
<evidence type="ECO:0000256" key="2">
    <source>
        <dbReference type="ARBA" id="ARBA00007769"/>
    </source>
</evidence>
<reference evidence="23 24" key="1">
    <citation type="submission" date="2016-10" db="EMBL/GenBank/DDBJ databases">
        <title>Draft genome sequences of four alkaliphilic bacteria belonging to the Anaerobacillus genus.</title>
        <authorList>
            <person name="Bassil N.M."/>
            <person name="Lloyd J.R."/>
        </authorList>
    </citation>
    <scope>NUCLEOTIDE SEQUENCE [LARGE SCALE GENOMIC DNA]</scope>
    <source>
        <strain evidence="23 24">DSM 22531</strain>
    </source>
</reference>
<feature type="binding site" evidence="16">
    <location>
        <position position="358"/>
    </location>
    <ligand>
        <name>NADP(+)</name>
        <dbReference type="ChEBI" id="CHEBI:58349"/>
    </ligand>
</feature>
<comment type="caution">
    <text evidence="23">The sequence shown here is derived from an EMBL/GenBank/DDBJ whole genome shotgun (WGS) entry which is preliminary data.</text>
</comment>
<keyword evidence="12 17" id="KW-0464">Manganese</keyword>
<evidence type="ECO:0000256" key="12">
    <source>
        <dbReference type="ARBA" id="ARBA00023211"/>
    </source>
</evidence>
<dbReference type="InterPro" id="IPR019818">
    <property type="entry name" value="IsoCit/isopropylmalate_DH_CS"/>
</dbReference>
<dbReference type="SUPFAM" id="SSF53659">
    <property type="entry name" value="Isocitrate/Isopropylmalate dehydrogenase-like"/>
    <property type="match status" value="1"/>
</dbReference>
<dbReference type="EC" id="1.1.1.42" evidence="4 20"/>
<dbReference type="Pfam" id="PF00180">
    <property type="entry name" value="Iso_dh"/>
    <property type="match status" value="1"/>
</dbReference>
<feature type="modified residue" description="Phosphoserine" evidence="19">
    <location>
        <position position="104"/>
    </location>
</feature>
<comment type="cofactor">
    <cofactor evidence="1">
        <name>Mn(2+)</name>
        <dbReference type="ChEBI" id="CHEBI:29035"/>
    </cofactor>
</comment>
<dbReference type="InterPro" id="IPR004439">
    <property type="entry name" value="Isocitrate_DH_NADP_dimer_prok"/>
</dbReference>
<dbReference type="PANTHER" id="PTHR43504">
    <property type="entry name" value="ISOCITRATE DEHYDROGENASE [NADP]"/>
    <property type="match status" value="1"/>
</dbReference>
<evidence type="ECO:0000256" key="19">
    <source>
        <dbReference type="PIRSR" id="PIRSR604439-5"/>
    </source>
</evidence>
<dbReference type="GO" id="GO:0051287">
    <property type="term" value="F:NAD binding"/>
    <property type="evidence" value="ECO:0007669"/>
    <property type="project" value="InterPro"/>
</dbReference>
<dbReference type="RefSeq" id="WP_071389887.1">
    <property type="nucleotide sequence ID" value="NZ_MLQS01000017.1"/>
</dbReference>
<evidence type="ECO:0000256" key="4">
    <source>
        <dbReference type="ARBA" id="ARBA00013013"/>
    </source>
</evidence>
<keyword evidence="8 20" id="KW-0479">Metal-binding</keyword>
<evidence type="ECO:0000256" key="1">
    <source>
        <dbReference type="ARBA" id="ARBA00001936"/>
    </source>
</evidence>
<keyword evidence="24" id="KW-1185">Reference proteome</keyword>
<evidence type="ECO:0000256" key="7">
    <source>
        <dbReference type="ARBA" id="ARBA00022532"/>
    </source>
</evidence>
<feature type="binding site" evidence="16">
    <location>
        <begin position="345"/>
        <end position="351"/>
    </location>
    <ligand>
        <name>NADP(+)</name>
        <dbReference type="ChEBI" id="CHEBI:58349"/>
    </ligand>
</feature>
<feature type="modified residue" description="N6-succinyllysine" evidence="19">
    <location>
        <position position="91"/>
    </location>
</feature>
<feature type="site" description="Critical for catalysis" evidence="18">
    <location>
        <position position="221"/>
    </location>
</feature>
<dbReference type="PANTHER" id="PTHR43504:SF1">
    <property type="entry name" value="ISOCITRATE DEHYDROGENASE [NADP]"/>
    <property type="match status" value="1"/>
</dbReference>
<dbReference type="STRING" id="472963.BKP45_11865"/>
<evidence type="ECO:0000256" key="13">
    <source>
        <dbReference type="ARBA" id="ARBA00023554"/>
    </source>
</evidence>
<feature type="binding site" evidence="16">
    <location>
        <position position="95"/>
    </location>
    <ligand>
        <name>NADP(+)</name>
        <dbReference type="ChEBI" id="CHEBI:58349"/>
    </ligand>
</feature>
<evidence type="ECO:0000256" key="14">
    <source>
        <dbReference type="ARBA" id="ARBA00046127"/>
    </source>
</evidence>
<keyword evidence="7 20" id="KW-0816">Tricarboxylic acid cycle</keyword>
<evidence type="ECO:0000256" key="11">
    <source>
        <dbReference type="ARBA" id="ARBA00023002"/>
    </source>
</evidence>
<evidence type="ECO:0000256" key="5">
    <source>
        <dbReference type="ARBA" id="ARBA00019562"/>
    </source>
</evidence>
<evidence type="ECO:0000313" key="23">
    <source>
        <dbReference type="EMBL" id="OIJ19752.1"/>
    </source>
</evidence>
<protein>
    <recommendedName>
        <fullName evidence="5 20">Isocitrate dehydrogenase [NADP]</fullName>
        <ecNumber evidence="4 20">1.1.1.42</ecNumber>
    </recommendedName>
</protein>
<dbReference type="Gene3D" id="3.40.718.10">
    <property type="entry name" value="Isopropylmalate Dehydrogenase"/>
    <property type="match status" value="1"/>
</dbReference>
<keyword evidence="11" id="KW-0560">Oxidoreductase</keyword>
<feature type="domain" description="Isopropylmalate dehydrogenase-like" evidence="21">
    <location>
        <begin position="21"/>
        <end position="418"/>
    </location>
</feature>
<dbReference type="EMBL" id="MLQS01000030">
    <property type="protein sequence ID" value="OIJ18273.1"/>
    <property type="molecule type" value="Genomic_DNA"/>
</dbReference>
<feature type="binding site" evidence="15">
    <location>
        <position position="106"/>
    </location>
    <ligand>
        <name>D-threo-isocitrate</name>
        <dbReference type="ChEBI" id="CHEBI:15562"/>
    </ligand>
</feature>
<feature type="binding site" evidence="15">
    <location>
        <position position="110"/>
    </location>
    <ligand>
        <name>D-threo-isocitrate</name>
        <dbReference type="ChEBI" id="CHEBI:15562"/>
    </ligand>
</feature>
<feature type="binding site" evidence="17">
    <location>
        <position position="311"/>
    </location>
    <ligand>
        <name>Mg(2+)</name>
        <dbReference type="ChEBI" id="CHEBI:18420"/>
    </ligand>
</feature>
<feature type="binding site" evidence="16">
    <location>
        <position position="401"/>
    </location>
    <ligand>
        <name>NADP(+)</name>
        <dbReference type="ChEBI" id="CHEBI:58349"/>
    </ligand>
</feature>
<evidence type="ECO:0000259" key="21">
    <source>
        <dbReference type="SMART" id="SM01329"/>
    </source>
</evidence>
<dbReference type="Proteomes" id="UP000180057">
    <property type="component" value="Unassembled WGS sequence"/>
</dbReference>
<dbReference type="InterPro" id="IPR024084">
    <property type="entry name" value="IsoPropMal-DH-like_dom"/>
</dbReference>
<dbReference type="NCBIfam" id="NF005425">
    <property type="entry name" value="PRK07006.1"/>
    <property type="match status" value="1"/>
</dbReference>
<evidence type="ECO:0000256" key="6">
    <source>
        <dbReference type="ARBA" id="ARBA00022435"/>
    </source>
</evidence>
<comment type="catalytic activity">
    <reaction evidence="13">
        <text>D-threo-isocitrate + NADP(+) = 2-oxoglutarate + CO2 + NADPH</text>
        <dbReference type="Rhea" id="RHEA:19629"/>
        <dbReference type="ChEBI" id="CHEBI:15562"/>
        <dbReference type="ChEBI" id="CHEBI:16526"/>
        <dbReference type="ChEBI" id="CHEBI:16810"/>
        <dbReference type="ChEBI" id="CHEBI:57783"/>
        <dbReference type="ChEBI" id="CHEBI:58349"/>
        <dbReference type="EC" id="1.1.1.42"/>
    </reaction>
</comment>